<evidence type="ECO:0008006" key="5">
    <source>
        <dbReference type="Google" id="ProtNLM"/>
    </source>
</evidence>
<dbReference type="EMBL" id="QHKO01000003">
    <property type="protein sequence ID" value="RAL23080.1"/>
    <property type="molecule type" value="Genomic_DNA"/>
</dbReference>
<proteinExistence type="predicted"/>
<evidence type="ECO:0000256" key="1">
    <source>
        <dbReference type="SAM" id="MobiDB-lite"/>
    </source>
</evidence>
<feature type="region of interest" description="Disordered" evidence="1">
    <location>
        <begin position="64"/>
        <end position="84"/>
    </location>
</feature>
<feature type="compositionally biased region" description="Low complexity" evidence="1">
    <location>
        <begin position="64"/>
        <end position="82"/>
    </location>
</feature>
<protein>
    <recommendedName>
        <fullName evidence="5">Biopolymer transporter ExbD</fullName>
    </recommendedName>
</protein>
<dbReference type="OrthoDB" id="5517734at2"/>
<sequence>MRLISSMSAAGLCALTCLIAPIGCGSGPTMRPVDSSALTSAEHTAHRAAERTRAGHQGLIYASSEQGAGAQAEAQKSQQAAEMANTTAELRLTFDEEGRLLIDGQPVAPAEDAEDADALSASEGSPNATVDADALIAALQEALDALEPADRLRILITLPAAPQRFDRLFSSLGTVLVNTSVPVEVHLIPTS</sequence>
<keyword evidence="2" id="KW-0732">Signal</keyword>
<comment type="caution">
    <text evidence="3">The sequence shown here is derived from an EMBL/GenBank/DDBJ whole genome shotgun (WGS) entry which is preliminary data.</text>
</comment>
<accession>A0A328C8T1</accession>
<dbReference type="AlphaFoldDB" id="A0A328C8T1"/>
<dbReference type="Proteomes" id="UP000249169">
    <property type="component" value="Unassembled WGS sequence"/>
</dbReference>
<evidence type="ECO:0000256" key="2">
    <source>
        <dbReference type="SAM" id="SignalP"/>
    </source>
</evidence>
<feature type="signal peptide" evidence="2">
    <location>
        <begin position="1"/>
        <end position="19"/>
    </location>
</feature>
<feature type="chain" id="PRO_5016320359" description="Biopolymer transporter ExbD" evidence="2">
    <location>
        <begin position="20"/>
        <end position="191"/>
    </location>
</feature>
<keyword evidence="4" id="KW-1185">Reference proteome</keyword>
<gene>
    <name evidence="3" type="ORF">DL240_09345</name>
</gene>
<dbReference type="RefSeq" id="WP_111729608.1">
    <property type="nucleotide sequence ID" value="NZ_QHKO01000003.1"/>
</dbReference>
<evidence type="ECO:0000313" key="3">
    <source>
        <dbReference type="EMBL" id="RAL23080.1"/>
    </source>
</evidence>
<evidence type="ECO:0000313" key="4">
    <source>
        <dbReference type="Proteomes" id="UP000249169"/>
    </source>
</evidence>
<name>A0A328C8T1_9DELT</name>
<organism evidence="3 4">
    <name type="scientific">Lujinxingia litoralis</name>
    <dbReference type="NCBI Taxonomy" id="2211119"/>
    <lineage>
        <taxon>Bacteria</taxon>
        <taxon>Deltaproteobacteria</taxon>
        <taxon>Bradymonadales</taxon>
        <taxon>Lujinxingiaceae</taxon>
        <taxon>Lujinxingia</taxon>
    </lineage>
</organism>
<reference evidence="3 4" key="1">
    <citation type="submission" date="2018-05" db="EMBL/GenBank/DDBJ databases">
        <title>Lujinxingia marina gen. nov. sp. nov., a new facultative anaerobic member of the class Deltaproteobacteria, and proposal of Lujinxingaceae fam. nov.</title>
        <authorList>
            <person name="Li C.-M."/>
        </authorList>
    </citation>
    <scope>NUCLEOTIDE SEQUENCE [LARGE SCALE GENOMIC DNA]</scope>
    <source>
        <strain evidence="3 4">B210</strain>
    </source>
</reference>